<reference evidence="8" key="1">
    <citation type="submission" date="2019-11" db="EMBL/GenBank/DDBJ databases">
        <authorList>
            <person name="Feng L."/>
        </authorList>
    </citation>
    <scope>NUCLEOTIDE SEQUENCE</scope>
    <source>
        <strain evidence="8">CButyricumLFYP62</strain>
    </source>
</reference>
<evidence type="ECO:0000259" key="7">
    <source>
        <dbReference type="PROSITE" id="PS51736"/>
    </source>
</evidence>
<dbReference type="RefSeq" id="WP_156736969.1">
    <property type="nucleotide sequence ID" value="NZ_CACRTU010000024.1"/>
</dbReference>
<dbReference type="InterPro" id="IPR050639">
    <property type="entry name" value="SSR_resolvase"/>
</dbReference>
<dbReference type="PANTHER" id="PTHR30461">
    <property type="entry name" value="DNA-INVERTASE FROM LAMBDOID PROPHAGE"/>
    <property type="match status" value="1"/>
</dbReference>
<evidence type="ECO:0000256" key="3">
    <source>
        <dbReference type="ARBA" id="ARBA00023125"/>
    </source>
</evidence>
<dbReference type="InterPro" id="IPR006119">
    <property type="entry name" value="Resolv_N"/>
</dbReference>
<dbReference type="InterPro" id="IPR006118">
    <property type="entry name" value="Recombinase_CS"/>
</dbReference>
<dbReference type="SMART" id="SM00857">
    <property type="entry name" value="Resolvase"/>
    <property type="match status" value="1"/>
</dbReference>
<dbReference type="Pfam" id="PF00239">
    <property type="entry name" value="Resolvase"/>
    <property type="match status" value="1"/>
</dbReference>
<evidence type="ECO:0000313" key="8">
    <source>
        <dbReference type="EMBL" id="VYU51131.1"/>
    </source>
</evidence>
<dbReference type="CDD" id="cd03768">
    <property type="entry name" value="SR_ResInv"/>
    <property type="match status" value="1"/>
</dbReference>
<dbReference type="SUPFAM" id="SSF53041">
    <property type="entry name" value="Resolvase-like"/>
    <property type="match status" value="1"/>
</dbReference>
<dbReference type="GO" id="GO:0003677">
    <property type="term" value="F:DNA binding"/>
    <property type="evidence" value="ECO:0007669"/>
    <property type="project" value="UniProtKB-KW"/>
</dbReference>
<keyword evidence="4" id="KW-0233">DNA recombination</keyword>
<dbReference type="EMBL" id="CACRTU010000024">
    <property type="protein sequence ID" value="VYU51131.1"/>
    <property type="molecule type" value="Genomic_DNA"/>
</dbReference>
<dbReference type="InterPro" id="IPR036162">
    <property type="entry name" value="Resolvase-like_N_sf"/>
</dbReference>
<feature type="active site" description="O-(5'-phospho-DNA)-serine intermediate" evidence="5 6">
    <location>
        <position position="9"/>
    </location>
</feature>
<dbReference type="GO" id="GO:0015074">
    <property type="term" value="P:DNA integration"/>
    <property type="evidence" value="ECO:0007669"/>
    <property type="project" value="UniProtKB-KW"/>
</dbReference>
<keyword evidence="2" id="KW-0229">DNA integration</keyword>
<name>A0A6N3FG95_CLOBU</name>
<proteinExistence type="inferred from homology"/>
<evidence type="ECO:0000256" key="5">
    <source>
        <dbReference type="PIRSR" id="PIRSR606118-50"/>
    </source>
</evidence>
<keyword evidence="3" id="KW-0238">DNA-binding</keyword>
<protein>
    <submittedName>
        <fullName evidence="8">DNA-invertase hin</fullName>
    </submittedName>
</protein>
<dbReference type="PROSITE" id="PS51736">
    <property type="entry name" value="RECOMBINASES_3"/>
    <property type="match status" value="1"/>
</dbReference>
<evidence type="ECO:0000256" key="4">
    <source>
        <dbReference type="ARBA" id="ARBA00023172"/>
    </source>
</evidence>
<accession>A0A6N3FG95</accession>
<feature type="domain" description="Resolvase/invertase-type recombinase catalytic" evidence="7">
    <location>
        <begin position="1"/>
        <end position="134"/>
    </location>
</feature>
<dbReference type="AlphaFoldDB" id="A0A6N3FG95"/>
<comment type="similarity">
    <text evidence="1">Belongs to the site-specific recombinase resolvase family.</text>
</comment>
<evidence type="ECO:0000256" key="6">
    <source>
        <dbReference type="PROSITE-ProRule" id="PRU10137"/>
    </source>
</evidence>
<gene>
    <name evidence="8" type="primary">hin_3</name>
    <name evidence="8" type="ORF">CBLFYP62_02570</name>
</gene>
<dbReference type="PROSITE" id="PS00397">
    <property type="entry name" value="RECOMBINASES_1"/>
    <property type="match status" value="1"/>
</dbReference>
<dbReference type="PANTHER" id="PTHR30461:SF26">
    <property type="entry name" value="RESOLVASE HOMOLOG YNEB"/>
    <property type="match status" value="1"/>
</dbReference>
<dbReference type="Gene3D" id="3.40.50.1390">
    <property type="entry name" value="Resolvase, N-terminal catalytic domain"/>
    <property type="match status" value="1"/>
</dbReference>
<organism evidence="8">
    <name type="scientific">Clostridium butyricum</name>
    <dbReference type="NCBI Taxonomy" id="1492"/>
    <lineage>
        <taxon>Bacteria</taxon>
        <taxon>Bacillati</taxon>
        <taxon>Bacillota</taxon>
        <taxon>Clostridia</taxon>
        <taxon>Eubacteriales</taxon>
        <taxon>Clostridiaceae</taxon>
        <taxon>Clostridium</taxon>
    </lineage>
</organism>
<dbReference type="FunFam" id="3.40.50.1390:FF:000001">
    <property type="entry name" value="DNA recombinase"/>
    <property type="match status" value="1"/>
</dbReference>
<evidence type="ECO:0000256" key="2">
    <source>
        <dbReference type="ARBA" id="ARBA00022908"/>
    </source>
</evidence>
<dbReference type="GO" id="GO:0000150">
    <property type="term" value="F:DNA strand exchange activity"/>
    <property type="evidence" value="ECO:0007669"/>
    <property type="project" value="InterPro"/>
</dbReference>
<evidence type="ECO:0000256" key="1">
    <source>
        <dbReference type="ARBA" id="ARBA00009913"/>
    </source>
</evidence>
<sequence>MNIGYVRVSTVEQNEARQLEGLNKYNIDRWFKEKVSGKDTNRPQLQAMLDFAREGDTIYIWDFSRLSRSVKDLLEIVEILQKKNVHLVSVKENLDTSTATGKLMLTMIGAINEFERTNLLERQREGIAIAKREGKYKGRKEIKIDENIFNEQYERYKNRDINKCEFAKRLNVSRPTLDKLIKEYENK</sequence>